<dbReference type="InterPro" id="IPR052961">
    <property type="entry name" value="Oxido-Kinase-like_Enzymes"/>
</dbReference>
<gene>
    <name evidence="1" type="ORF">KSX_08100</name>
</gene>
<organism evidence="1 2">
    <name type="scientific">Ktedonospora formicarum</name>
    <dbReference type="NCBI Taxonomy" id="2778364"/>
    <lineage>
        <taxon>Bacteria</taxon>
        <taxon>Bacillati</taxon>
        <taxon>Chloroflexota</taxon>
        <taxon>Ktedonobacteria</taxon>
        <taxon>Ktedonobacterales</taxon>
        <taxon>Ktedonobacteraceae</taxon>
        <taxon>Ktedonospora</taxon>
    </lineage>
</organism>
<evidence type="ECO:0000313" key="2">
    <source>
        <dbReference type="Proteomes" id="UP000612362"/>
    </source>
</evidence>
<dbReference type="InterPro" id="IPR012877">
    <property type="entry name" value="Dhs-27"/>
</dbReference>
<dbReference type="InterPro" id="IPR011009">
    <property type="entry name" value="Kinase-like_dom_sf"/>
</dbReference>
<sequence length="374" mass="43347">MTSEALAIHGEATPEWLTQVLQHTGYLSHGTVITVESEHIGSVFNSQTQRLHVSYSSESTGLPTHFVLKRNTQEDWCKRAQAREVLFYQTIAHLSDHPKVLVPCYAAAYDEESKNSYILMLDVSETHREPITRAETITTLGSVPQPSSIDAVIDTLAMLQAYWWEHPLLKTPMARADIWETQFTPVKRFVQYYADLWAQVLELTANDPLPEEVRSGYEACLKLLPRLWEKQLNPRFSSGKQLTLVHGDAYFSNFLVSRQQPGPTYLIDWQSPQVHIGGEDLANLMATFWTRAQRQEGQREQQALRRFYQTLTAQGVNTYSWNELLRDYRLGIIDWLFMPVWDATNGSRRDYWWPKMNCLFQAFQDWECLTFMAE</sequence>
<dbReference type="RefSeq" id="WP_220192167.1">
    <property type="nucleotide sequence ID" value="NZ_BNJF01000001.1"/>
</dbReference>
<dbReference type="Proteomes" id="UP000612362">
    <property type="component" value="Unassembled WGS sequence"/>
</dbReference>
<dbReference type="AlphaFoldDB" id="A0A8J3HRN9"/>
<dbReference type="Pfam" id="PF07914">
    <property type="entry name" value="DUF1679"/>
    <property type="match status" value="1"/>
</dbReference>
<keyword evidence="2" id="KW-1185">Reference proteome</keyword>
<dbReference type="PANTHER" id="PTHR23020">
    <property type="entry name" value="UNCHARACTERIZED NUCLEAR HORMONE RECEPTOR-RELATED"/>
    <property type="match status" value="1"/>
</dbReference>
<accession>A0A8J3HRN9</accession>
<dbReference type="Gene3D" id="3.90.1200.10">
    <property type="match status" value="1"/>
</dbReference>
<comment type="caution">
    <text evidence="1">The sequence shown here is derived from an EMBL/GenBank/DDBJ whole genome shotgun (WGS) entry which is preliminary data.</text>
</comment>
<protein>
    <submittedName>
        <fullName evidence="1">Aminoglycoside phosphotransferase</fullName>
    </submittedName>
</protein>
<proteinExistence type="predicted"/>
<dbReference type="EMBL" id="BNJF01000001">
    <property type="protein sequence ID" value="GHO42647.1"/>
    <property type="molecule type" value="Genomic_DNA"/>
</dbReference>
<evidence type="ECO:0000313" key="1">
    <source>
        <dbReference type="EMBL" id="GHO42647.1"/>
    </source>
</evidence>
<reference evidence="1" key="1">
    <citation type="submission" date="2020-10" db="EMBL/GenBank/DDBJ databases">
        <title>Taxonomic study of unclassified bacteria belonging to the class Ktedonobacteria.</title>
        <authorList>
            <person name="Yabe S."/>
            <person name="Wang C.M."/>
            <person name="Zheng Y."/>
            <person name="Sakai Y."/>
            <person name="Cavaletti L."/>
            <person name="Monciardini P."/>
            <person name="Donadio S."/>
        </authorList>
    </citation>
    <scope>NUCLEOTIDE SEQUENCE</scope>
    <source>
        <strain evidence="1">SOSP1-1</strain>
    </source>
</reference>
<dbReference type="SUPFAM" id="SSF56112">
    <property type="entry name" value="Protein kinase-like (PK-like)"/>
    <property type="match status" value="1"/>
</dbReference>
<name>A0A8J3HRN9_9CHLR</name>
<dbReference type="PANTHER" id="PTHR23020:SF41">
    <property type="entry name" value="AMINOGLYCOSIDE PHOSPHOTRANSFERASE DOMAIN-CONTAINING PROTEIN"/>
    <property type="match status" value="1"/>
</dbReference>